<keyword evidence="3" id="KW-1185">Reference proteome</keyword>
<comment type="caution">
    <text evidence="2">The sequence shown here is derived from an EMBL/GenBank/DDBJ whole genome shotgun (WGS) entry which is preliminary data.</text>
</comment>
<gene>
    <name evidence="2" type="ORF">C823_01986</name>
</gene>
<protein>
    <submittedName>
        <fullName evidence="2">Uncharacterized protein</fullName>
    </submittedName>
</protein>
<organism evidence="2 3">
    <name type="scientific">Eubacterium plexicaudatum ASF492</name>
    <dbReference type="NCBI Taxonomy" id="1235802"/>
    <lineage>
        <taxon>Bacteria</taxon>
        <taxon>Bacillati</taxon>
        <taxon>Bacillota</taxon>
        <taxon>Clostridia</taxon>
        <taxon>Eubacteriales</taxon>
        <taxon>Eubacteriaceae</taxon>
        <taxon>Eubacterium</taxon>
    </lineage>
</organism>
<dbReference type="Proteomes" id="UP000012589">
    <property type="component" value="Unassembled WGS sequence"/>
</dbReference>
<evidence type="ECO:0000313" key="2">
    <source>
        <dbReference type="EMBL" id="EMZ28453.1"/>
    </source>
</evidence>
<dbReference type="OrthoDB" id="2067265at2"/>
<feature type="transmembrane region" description="Helical" evidence="1">
    <location>
        <begin position="49"/>
        <end position="69"/>
    </location>
</feature>
<sequence length="85" mass="10128">MVKKLYQTLNVIVWSFAGALIGQSIYRYYHYRTHMDLYEMQSAPWYVGIQVNAVCFLIVALIIFSIRWIMRKKYGELISDVKKML</sequence>
<evidence type="ECO:0000256" key="1">
    <source>
        <dbReference type="SAM" id="Phobius"/>
    </source>
</evidence>
<dbReference type="EMBL" id="AQFT01000064">
    <property type="protein sequence ID" value="EMZ28453.1"/>
    <property type="molecule type" value="Genomic_DNA"/>
</dbReference>
<proteinExistence type="predicted"/>
<reference evidence="2 3" key="1">
    <citation type="journal article" date="2014" name="Genome Announc.">
        <title>Draft genome sequences of the altered schaedler flora, a defined bacterial community from gnotobiotic mice.</title>
        <authorList>
            <person name="Wannemuehler M.J."/>
            <person name="Overstreet A.M."/>
            <person name="Ward D.V."/>
            <person name="Phillips G.J."/>
        </authorList>
    </citation>
    <scope>NUCLEOTIDE SEQUENCE [LARGE SCALE GENOMIC DNA]</scope>
    <source>
        <strain evidence="2 3">ASF492</strain>
    </source>
</reference>
<keyword evidence="1" id="KW-1133">Transmembrane helix</keyword>
<feature type="transmembrane region" description="Helical" evidence="1">
    <location>
        <begin position="12"/>
        <end position="29"/>
    </location>
</feature>
<dbReference type="PATRIC" id="fig|1235802.3.peg.2107"/>
<dbReference type="eggNOG" id="ENOG5033D1U">
    <property type="taxonomic scope" value="Bacteria"/>
</dbReference>
<keyword evidence="1" id="KW-0812">Transmembrane</keyword>
<name>N2APU0_9FIRM</name>
<accession>N2APU0</accession>
<keyword evidence="1" id="KW-0472">Membrane</keyword>
<dbReference type="AlphaFoldDB" id="N2APU0"/>
<evidence type="ECO:0000313" key="3">
    <source>
        <dbReference type="Proteomes" id="UP000012589"/>
    </source>
</evidence>
<dbReference type="HOGENOM" id="CLU_179132_0_0_9"/>